<feature type="region of interest" description="Disordered" evidence="2">
    <location>
        <begin position="45"/>
        <end position="70"/>
    </location>
</feature>
<name>A0AAD7N248_9AGAR</name>
<keyword evidence="1" id="KW-0479">Metal-binding</keyword>
<keyword evidence="1" id="KW-0863">Zinc-finger</keyword>
<evidence type="ECO:0000256" key="1">
    <source>
        <dbReference type="PROSITE-ProRule" id="PRU00175"/>
    </source>
</evidence>
<evidence type="ECO:0000259" key="3">
    <source>
        <dbReference type="PROSITE" id="PS50089"/>
    </source>
</evidence>
<dbReference type="Gene3D" id="3.30.40.10">
    <property type="entry name" value="Zinc/RING finger domain, C3HC4 (zinc finger)"/>
    <property type="match status" value="1"/>
</dbReference>
<dbReference type="Proteomes" id="UP001215280">
    <property type="component" value="Unassembled WGS sequence"/>
</dbReference>
<proteinExistence type="predicted"/>
<dbReference type="InterPro" id="IPR001841">
    <property type="entry name" value="Znf_RING"/>
</dbReference>
<dbReference type="InterPro" id="IPR013083">
    <property type="entry name" value="Znf_RING/FYVE/PHD"/>
</dbReference>
<protein>
    <recommendedName>
        <fullName evidence="3">RING-type domain-containing protein</fullName>
    </recommendedName>
</protein>
<dbReference type="EMBL" id="JARJLG010000118">
    <property type="protein sequence ID" value="KAJ7742330.1"/>
    <property type="molecule type" value="Genomic_DNA"/>
</dbReference>
<evidence type="ECO:0000256" key="2">
    <source>
        <dbReference type="SAM" id="MobiDB-lite"/>
    </source>
</evidence>
<dbReference type="SUPFAM" id="SSF57850">
    <property type="entry name" value="RING/U-box"/>
    <property type="match status" value="1"/>
</dbReference>
<organism evidence="4 5">
    <name type="scientific">Mycena maculata</name>
    <dbReference type="NCBI Taxonomy" id="230809"/>
    <lineage>
        <taxon>Eukaryota</taxon>
        <taxon>Fungi</taxon>
        <taxon>Dikarya</taxon>
        <taxon>Basidiomycota</taxon>
        <taxon>Agaricomycotina</taxon>
        <taxon>Agaricomycetes</taxon>
        <taxon>Agaricomycetidae</taxon>
        <taxon>Agaricales</taxon>
        <taxon>Marasmiineae</taxon>
        <taxon>Mycenaceae</taxon>
        <taxon>Mycena</taxon>
    </lineage>
</organism>
<keyword evidence="1" id="KW-0862">Zinc</keyword>
<dbReference type="AlphaFoldDB" id="A0AAD7N248"/>
<gene>
    <name evidence="4" type="ORF">DFH07DRAFT_964567</name>
</gene>
<accession>A0AAD7N248</accession>
<comment type="caution">
    <text evidence="4">The sequence shown here is derived from an EMBL/GenBank/DDBJ whole genome shotgun (WGS) entry which is preliminary data.</text>
</comment>
<keyword evidence="5" id="KW-1185">Reference proteome</keyword>
<sequence>MLRRPFHSRRLLAAIPEESGFSVYADDVEYVLDLGTGATESACPTPMPSHIKRPIGSKTLRPPSSTASSQKEAERDCGICFERAVAPVRTPCCSYLFCAEHIAAWLDGPTADGLCPTCRAPCVGLLTLLALGHPVLMYPVPPPPPPSRSPSPAPCFSLDSDCASDDTSEVESGGSYASYPSIPAALSPAVSDASEEEDATDYSLPALVRARALQTRRHAPHPFSSVVGVRGALGSVARVAGWLLIVAVLAGRGHWAAE</sequence>
<evidence type="ECO:0000313" key="5">
    <source>
        <dbReference type="Proteomes" id="UP001215280"/>
    </source>
</evidence>
<dbReference type="GO" id="GO:0008270">
    <property type="term" value="F:zinc ion binding"/>
    <property type="evidence" value="ECO:0007669"/>
    <property type="project" value="UniProtKB-KW"/>
</dbReference>
<evidence type="ECO:0000313" key="4">
    <source>
        <dbReference type="EMBL" id="KAJ7742330.1"/>
    </source>
</evidence>
<dbReference type="PROSITE" id="PS50089">
    <property type="entry name" value="ZF_RING_2"/>
    <property type="match status" value="1"/>
</dbReference>
<feature type="domain" description="RING-type" evidence="3">
    <location>
        <begin position="77"/>
        <end position="119"/>
    </location>
</feature>
<reference evidence="4" key="1">
    <citation type="submission" date="2023-03" db="EMBL/GenBank/DDBJ databases">
        <title>Massive genome expansion in bonnet fungi (Mycena s.s.) driven by repeated elements and novel gene families across ecological guilds.</title>
        <authorList>
            <consortium name="Lawrence Berkeley National Laboratory"/>
            <person name="Harder C.B."/>
            <person name="Miyauchi S."/>
            <person name="Viragh M."/>
            <person name="Kuo A."/>
            <person name="Thoen E."/>
            <person name="Andreopoulos B."/>
            <person name="Lu D."/>
            <person name="Skrede I."/>
            <person name="Drula E."/>
            <person name="Henrissat B."/>
            <person name="Morin E."/>
            <person name="Kohler A."/>
            <person name="Barry K."/>
            <person name="LaButti K."/>
            <person name="Morin E."/>
            <person name="Salamov A."/>
            <person name="Lipzen A."/>
            <person name="Mereny Z."/>
            <person name="Hegedus B."/>
            <person name="Baldrian P."/>
            <person name="Stursova M."/>
            <person name="Weitz H."/>
            <person name="Taylor A."/>
            <person name="Grigoriev I.V."/>
            <person name="Nagy L.G."/>
            <person name="Martin F."/>
            <person name="Kauserud H."/>
        </authorList>
    </citation>
    <scope>NUCLEOTIDE SEQUENCE</scope>
    <source>
        <strain evidence="4">CBHHK188m</strain>
    </source>
</reference>